<evidence type="ECO:0000313" key="3">
    <source>
        <dbReference type="Proteomes" id="UP001151002"/>
    </source>
</evidence>
<organism evidence="2 3">
    <name type="scientific">Paractinoplanes pyxinae</name>
    <dbReference type="NCBI Taxonomy" id="2997416"/>
    <lineage>
        <taxon>Bacteria</taxon>
        <taxon>Bacillati</taxon>
        <taxon>Actinomycetota</taxon>
        <taxon>Actinomycetes</taxon>
        <taxon>Micromonosporales</taxon>
        <taxon>Micromonosporaceae</taxon>
        <taxon>Paractinoplanes</taxon>
    </lineage>
</organism>
<gene>
    <name evidence="2" type="ORF">OWR29_26305</name>
</gene>
<dbReference type="Pfam" id="PF14192">
    <property type="entry name" value="DUF4314"/>
    <property type="match status" value="1"/>
</dbReference>
<feature type="domain" description="DUF4314" evidence="1">
    <location>
        <begin position="4"/>
        <end position="53"/>
    </location>
</feature>
<keyword evidence="3" id="KW-1185">Reference proteome</keyword>
<dbReference type="InterPro" id="IPR025463">
    <property type="entry name" value="DUF4314"/>
</dbReference>
<dbReference type="RefSeq" id="WP_267565907.1">
    <property type="nucleotide sequence ID" value="NZ_JAPNTZ010000009.1"/>
</dbReference>
<dbReference type="Proteomes" id="UP001151002">
    <property type="component" value="Unassembled WGS sequence"/>
</dbReference>
<accession>A0ABT4B7F9</accession>
<reference evidence="2" key="1">
    <citation type="submission" date="2022-11" db="EMBL/GenBank/DDBJ databases">
        <authorList>
            <person name="Somphong A."/>
            <person name="Phongsopitanun W."/>
        </authorList>
    </citation>
    <scope>NUCLEOTIDE SEQUENCE</scope>
    <source>
        <strain evidence="2">Pm04-4</strain>
    </source>
</reference>
<sequence>MTIFQPGQRIALVHTGDLHTRLQPGDTGTVQRHDRQQQIVYVRWDTGSALAMCLDAGDRIRPVAAPERISRDLFHLHPDRVGIGSAGVFAGDWAWRHGPDGDRIEVGFAGTLIDRWNGWAVFSCTRQVAEAIVGDQQHQRRALRASLHAAGVPDAELDKEVNTQLAELRFDGDVLIADQRASADDPDAIARFSPDVDGRYIVMGWNWCWQAVDPERCDRIIGDLPQPGDEQQFLLLRHTPGMQVPHTRLRLTGLQPRPTRCEIVPAAFTAVLNLDDQPVAKLTGHDDGTVTLQPPGTLSGALQSYAARCRHLGHAVTEARLLRALADEILLDEATRFADAHKDTLLRLIDDTSRTRTVTILDSIPHDLDERLAVGRTLTNRPRQSWQIWTGRDWFSVPATGTAAHQASTS</sequence>
<comment type="caution">
    <text evidence="2">The sequence shown here is derived from an EMBL/GenBank/DDBJ whole genome shotgun (WGS) entry which is preliminary data.</text>
</comment>
<proteinExistence type="predicted"/>
<dbReference type="EMBL" id="JAPNTZ010000009">
    <property type="protein sequence ID" value="MCY1141525.1"/>
    <property type="molecule type" value="Genomic_DNA"/>
</dbReference>
<evidence type="ECO:0000313" key="2">
    <source>
        <dbReference type="EMBL" id="MCY1141525.1"/>
    </source>
</evidence>
<name>A0ABT4B7F9_9ACTN</name>
<evidence type="ECO:0000259" key="1">
    <source>
        <dbReference type="Pfam" id="PF14192"/>
    </source>
</evidence>
<protein>
    <submittedName>
        <fullName evidence="2">DUF4314 domain-containing protein</fullName>
    </submittedName>
</protein>